<evidence type="ECO:0000256" key="3">
    <source>
        <dbReference type="ARBA" id="ARBA00022729"/>
    </source>
</evidence>
<evidence type="ECO:0000256" key="4">
    <source>
        <dbReference type="PIRSR" id="PIRSR004846-1"/>
    </source>
</evidence>
<dbReference type="PIRSF" id="PIRSF004846">
    <property type="entry name" value="ModA"/>
    <property type="match status" value="1"/>
</dbReference>
<reference evidence="7 8" key="1">
    <citation type="submission" date="2019-07" db="EMBL/GenBank/DDBJ databases">
        <title>Whole genome shotgun sequence of Cellulomonas composti NBRC 100758.</title>
        <authorList>
            <person name="Hosoyama A."/>
            <person name="Uohara A."/>
            <person name="Ohji S."/>
            <person name="Ichikawa N."/>
        </authorList>
    </citation>
    <scope>NUCLEOTIDE SEQUENCE [LARGE SCALE GENOMIC DNA]</scope>
    <source>
        <strain evidence="7 8">NBRC 100758</strain>
    </source>
</reference>
<feature type="binding site" evidence="4">
    <location>
        <position position="92"/>
    </location>
    <ligand>
        <name>molybdate</name>
        <dbReference type="ChEBI" id="CHEBI:36264"/>
    </ligand>
</feature>
<feature type="binding site" evidence="4">
    <location>
        <position position="198"/>
    </location>
    <ligand>
        <name>molybdate</name>
        <dbReference type="ChEBI" id="CHEBI:36264"/>
    </ligand>
</feature>
<feature type="chain" id="PRO_5022126769" evidence="6">
    <location>
        <begin position="24"/>
        <end position="282"/>
    </location>
</feature>
<sequence>MRLTPRAAAVALATVLLAVPGLAACGSSDEPGTGTSTTPTATQEASPTADDLTGDLRIFAAASLEPVFDELAAAFVAEHPGVTVDPITYDGSSTLATQLVEGATADVLATADEKNMQTVVDAGLVSGEPQVFTTNTLQIVVPAGNPKNISSLADLAALTADGGKVVLCAPEVPCGSASQKVLDAAGVSFTPASYEQNVTAVLTKVAGDEADAGLVYRTDVLKADDDVDGIDFPEAAEVVNRYPIATLTSATSTDVAEAFIAFVLSADGQELLAARGFVAPGA</sequence>
<keyword evidence="2 4" id="KW-0479">Metal-binding</keyword>
<dbReference type="Gene3D" id="3.40.190.10">
    <property type="entry name" value="Periplasmic binding protein-like II"/>
    <property type="match status" value="2"/>
</dbReference>
<dbReference type="SUPFAM" id="SSF53850">
    <property type="entry name" value="Periplasmic binding protein-like II"/>
    <property type="match status" value="1"/>
</dbReference>
<dbReference type="GO" id="GO:0015689">
    <property type="term" value="P:molybdate ion transport"/>
    <property type="evidence" value="ECO:0007669"/>
    <property type="project" value="InterPro"/>
</dbReference>
<keyword evidence="8" id="KW-1185">Reference proteome</keyword>
<dbReference type="Proteomes" id="UP000321720">
    <property type="component" value="Unassembled WGS sequence"/>
</dbReference>
<protein>
    <submittedName>
        <fullName evidence="7">Molybdate-binding protein</fullName>
    </submittedName>
</protein>
<comment type="similarity">
    <text evidence="1">Belongs to the bacterial solute-binding protein ModA family.</text>
</comment>
<evidence type="ECO:0000256" key="2">
    <source>
        <dbReference type="ARBA" id="ARBA00022723"/>
    </source>
</evidence>
<name>A0A511JB71_9CELL</name>
<dbReference type="Pfam" id="PF13531">
    <property type="entry name" value="SBP_bac_11"/>
    <property type="match status" value="1"/>
</dbReference>
<dbReference type="GO" id="GO:0046872">
    <property type="term" value="F:metal ion binding"/>
    <property type="evidence" value="ECO:0007669"/>
    <property type="project" value="UniProtKB-KW"/>
</dbReference>
<feature type="binding site" evidence="4">
    <location>
        <position position="216"/>
    </location>
    <ligand>
        <name>molybdate</name>
        <dbReference type="ChEBI" id="CHEBI:36264"/>
    </ligand>
</feature>
<dbReference type="InterPro" id="IPR005950">
    <property type="entry name" value="ModA"/>
</dbReference>
<evidence type="ECO:0000256" key="6">
    <source>
        <dbReference type="SAM" id="SignalP"/>
    </source>
</evidence>
<dbReference type="NCBIfam" id="TIGR01256">
    <property type="entry name" value="modA"/>
    <property type="match status" value="1"/>
</dbReference>
<evidence type="ECO:0000313" key="8">
    <source>
        <dbReference type="Proteomes" id="UP000321720"/>
    </source>
</evidence>
<dbReference type="RefSeq" id="WP_146842878.1">
    <property type="nucleotide sequence ID" value="NZ_BJWG01000007.1"/>
</dbReference>
<feature type="signal peptide" evidence="6">
    <location>
        <begin position="1"/>
        <end position="23"/>
    </location>
</feature>
<dbReference type="PANTHER" id="PTHR30632">
    <property type="entry name" value="MOLYBDATE-BINDING PERIPLASMIC PROTEIN"/>
    <property type="match status" value="1"/>
</dbReference>
<accession>A0A511JB71</accession>
<feature type="binding site" evidence="4">
    <location>
        <position position="63"/>
    </location>
    <ligand>
        <name>molybdate</name>
        <dbReference type="ChEBI" id="CHEBI:36264"/>
    </ligand>
</feature>
<evidence type="ECO:0000256" key="1">
    <source>
        <dbReference type="ARBA" id="ARBA00009175"/>
    </source>
</evidence>
<comment type="caution">
    <text evidence="7">The sequence shown here is derived from an EMBL/GenBank/DDBJ whole genome shotgun (WGS) entry which is preliminary data.</text>
</comment>
<dbReference type="AlphaFoldDB" id="A0A511JB71"/>
<dbReference type="GO" id="GO:0030973">
    <property type="term" value="F:molybdate ion binding"/>
    <property type="evidence" value="ECO:0007669"/>
    <property type="project" value="TreeGrafter"/>
</dbReference>
<dbReference type="OrthoDB" id="9785015at2"/>
<keyword evidence="3 6" id="KW-0732">Signal</keyword>
<dbReference type="EMBL" id="BJWG01000007">
    <property type="protein sequence ID" value="GEL95241.1"/>
    <property type="molecule type" value="Genomic_DNA"/>
</dbReference>
<gene>
    <name evidence="7" type="ORF">CCO02nite_18990</name>
</gene>
<dbReference type="PANTHER" id="PTHR30632:SF0">
    <property type="entry name" value="SULFATE-BINDING PROTEIN"/>
    <property type="match status" value="1"/>
</dbReference>
<keyword evidence="4" id="KW-0500">Molybdenum</keyword>
<evidence type="ECO:0000256" key="5">
    <source>
        <dbReference type="SAM" id="MobiDB-lite"/>
    </source>
</evidence>
<proteinExistence type="inferred from homology"/>
<dbReference type="PROSITE" id="PS51257">
    <property type="entry name" value="PROKAR_LIPOPROTEIN"/>
    <property type="match status" value="1"/>
</dbReference>
<dbReference type="InterPro" id="IPR050682">
    <property type="entry name" value="ModA/WtpA"/>
</dbReference>
<evidence type="ECO:0000313" key="7">
    <source>
        <dbReference type="EMBL" id="GEL95241.1"/>
    </source>
</evidence>
<feature type="region of interest" description="Disordered" evidence="5">
    <location>
        <begin position="27"/>
        <end position="49"/>
    </location>
</feature>
<organism evidence="7 8">
    <name type="scientific">Cellulomonas composti</name>
    <dbReference type="NCBI Taxonomy" id="266130"/>
    <lineage>
        <taxon>Bacteria</taxon>
        <taxon>Bacillati</taxon>
        <taxon>Actinomycetota</taxon>
        <taxon>Actinomycetes</taxon>
        <taxon>Micrococcales</taxon>
        <taxon>Cellulomonadaceae</taxon>
        <taxon>Cellulomonas</taxon>
    </lineage>
</organism>